<dbReference type="Proteomes" id="UP000016480">
    <property type="component" value="Unassembled WGS sequence"/>
</dbReference>
<evidence type="ECO:0000313" key="2">
    <source>
        <dbReference type="EMBL" id="KAF7785516.1"/>
    </source>
</evidence>
<organism evidence="2 3">
    <name type="scientific">Pseudoalteromonas rubra</name>
    <dbReference type="NCBI Taxonomy" id="43658"/>
    <lineage>
        <taxon>Bacteria</taxon>
        <taxon>Pseudomonadati</taxon>
        <taxon>Pseudomonadota</taxon>
        <taxon>Gammaproteobacteria</taxon>
        <taxon>Alteromonadales</taxon>
        <taxon>Pseudoalteromonadaceae</taxon>
        <taxon>Pseudoalteromonas</taxon>
    </lineage>
</organism>
<gene>
    <name evidence="1" type="ORF">PRUB_a4188</name>
    <name evidence="2" type="ORF">PRUB_a4191</name>
</gene>
<evidence type="ECO:0000313" key="3">
    <source>
        <dbReference type="Proteomes" id="UP000016480"/>
    </source>
</evidence>
<dbReference type="EMBL" id="AHCD03000036">
    <property type="protein sequence ID" value="KAF7785516.1"/>
    <property type="molecule type" value="Genomic_DNA"/>
</dbReference>
<sequence length="55" mass="5992">MPKEVFKADLSSFSDTVRRWKGKRGGMSERYKAPALYRLANYLDGGVGVAGCGPP</sequence>
<reference evidence="2 3" key="1">
    <citation type="journal article" date="2012" name="J. Bacteriol.">
        <title>Genome sequence of the cycloprodigiosin-producing bacterial strain Pseudoalteromonas rubra ATCC 29570(T).</title>
        <authorList>
            <person name="Xie B.B."/>
            <person name="Shu Y.L."/>
            <person name="Qin Q.L."/>
            <person name="Rong J.C."/>
            <person name="Zhang X.Y."/>
            <person name="Chen X.L."/>
            <person name="Zhou B.C."/>
            <person name="Zhang Y.Z."/>
        </authorList>
    </citation>
    <scope>NUCLEOTIDE SEQUENCE [LARGE SCALE GENOMIC DNA]</scope>
    <source>
        <strain evidence="2 3">DSM 6842</strain>
    </source>
</reference>
<dbReference type="AlphaFoldDB" id="A0A8T0C437"/>
<protein>
    <submittedName>
        <fullName evidence="2">Uncharacterized protein</fullName>
    </submittedName>
</protein>
<reference evidence="2" key="2">
    <citation type="submission" date="2015-06" db="EMBL/GenBank/DDBJ databases">
        <title>Genome sequence of Pseudoalteromonas rubra.</title>
        <authorList>
            <person name="Xie B.-B."/>
            <person name="Rong J.-C."/>
            <person name="Qin Q.-L."/>
            <person name="Zhang Y.-Z."/>
        </authorList>
    </citation>
    <scope>NUCLEOTIDE SEQUENCE</scope>
    <source>
        <strain evidence="2">DSM 6842</strain>
    </source>
</reference>
<proteinExistence type="predicted"/>
<comment type="caution">
    <text evidence="2">The sequence shown here is derived from an EMBL/GenBank/DDBJ whole genome shotgun (WGS) entry which is preliminary data.</text>
</comment>
<dbReference type="EMBL" id="AHCD03000036">
    <property type="protein sequence ID" value="KAF7785513.1"/>
    <property type="molecule type" value="Genomic_DNA"/>
</dbReference>
<name>A0A8T0C437_9GAMM</name>
<evidence type="ECO:0000313" key="1">
    <source>
        <dbReference type="EMBL" id="KAF7785513.1"/>
    </source>
</evidence>
<accession>A0A8T0C437</accession>